<feature type="transmembrane region" description="Helical" evidence="7">
    <location>
        <begin position="6"/>
        <end position="26"/>
    </location>
</feature>
<keyword evidence="2 7" id="KW-0812">Transmembrane</keyword>
<feature type="transmembrane region" description="Helical" evidence="7">
    <location>
        <begin position="105"/>
        <end position="123"/>
    </location>
</feature>
<dbReference type="GO" id="GO:0016020">
    <property type="term" value="C:membrane"/>
    <property type="evidence" value="ECO:0007669"/>
    <property type="project" value="UniProtKB-SubCell"/>
</dbReference>
<evidence type="ECO:0000256" key="1">
    <source>
        <dbReference type="ARBA" id="ARBA00004141"/>
    </source>
</evidence>
<feature type="transmembrane region" description="Helical" evidence="7">
    <location>
        <begin position="135"/>
        <end position="157"/>
    </location>
</feature>
<dbReference type="STRING" id="2512241.A0A553HP14"/>
<reference evidence="10" key="1">
    <citation type="submission" date="2019-06" db="EMBL/GenBank/DDBJ databases">
        <title>Draft genome sequence of the griseofulvin-producing fungus Xylaria cubensis strain G536.</title>
        <authorList>
            <person name="Mead M.E."/>
            <person name="Raja H.A."/>
            <person name="Steenwyk J.L."/>
            <person name="Knowles S.L."/>
            <person name="Oberlies N.H."/>
            <person name="Rokas A."/>
        </authorList>
    </citation>
    <scope>NUCLEOTIDE SEQUENCE [LARGE SCALE GENOMIC DNA]</scope>
    <source>
        <strain evidence="10">G536</strain>
    </source>
</reference>
<dbReference type="PANTHER" id="PTHR33048:SF166">
    <property type="entry name" value="PTH11-LIKE INTEGRAL MEMBRANE PROTEIN"/>
    <property type="match status" value="1"/>
</dbReference>
<evidence type="ECO:0000256" key="5">
    <source>
        <dbReference type="ARBA" id="ARBA00038359"/>
    </source>
</evidence>
<evidence type="ECO:0000256" key="6">
    <source>
        <dbReference type="SAM" id="MobiDB-lite"/>
    </source>
</evidence>
<dbReference type="InterPro" id="IPR049326">
    <property type="entry name" value="Rhodopsin_dom_fungi"/>
</dbReference>
<protein>
    <recommendedName>
        <fullName evidence="8">Rhodopsin domain-containing protein</fullName>
    </recommendedName>
</protein>
<feature type="region of interest" description="Disordered" evidence="6">
    <location>
        <begin position="328"/>
        <end position="347"/>
    </location>
</feature>
<name>A0A553HP14_9PEZI</name>
<dbReference type="AlphaFoldDB" id="A0A553HP14"/>
<evidence type="ECO:0000313" key="9">
    <source>
        <dbReference type="EMBL" id="TRX89686.1"/>
    </source>
</evidence>
<dbReference type="InterPro" id="IPR052337">
    <property type="entry name" value="SAT4-like"/>
</dbReference>
<feature type="domain" description="Rhodopsin" evidence="8">
    <location>
        <begin position="26"/>
        <end position="271"/>
    </location>
</feature>
<dbReference type="PANTHER" id="PTHR33048">
    <property type="entry name" value="PTH11-LIKE INTEGRAL MEMBRANE PROTEIN (AFU_ORTHOLOGUE AFUA_5G11245)"/>
    <property type="match status" value="1"/>
</dbReference>
<evidence type="ECO:0000259" key="8">
    <source>
        <dbReference type="Pfam" id="PF20684"/>
    </source>
</evidence>
<evidence type="ECO:0000256" key="2">
    <source>
        <dbReference type="ARBA" id="ARBA00022692"/>
    </source>
</evidence>
<gene>
    <name evidence="9" type="ORF">FHL15_009436</name>
</gene>
<dbReference type="EMBL" id="VFLP01000064">
    <property type="protein sequence ID" value="TRX89686.1"/>
    <property type="molecule type" value="Genomic_DNA"/>
</dbReference>
<sequence>MASGTFALWLCNGFVACLIFGVLGLRKWRKQRFTMSDSWLAVALTCNALRMVGDYYVNKYGTPLSYAVYLATVPPAEAATLDLELTQEQARGIVLTGKLLIPTRVAITVVIWSLNLAVLDVLRKTLLRRSEYKQQLFWSMYTVLALTFFVTILAAFIECQPLQLNWTLLPDVVNCSFGTAWILTYEISNITIDFTMGFILVFLLLKPQTPKQERIKLSVLGLWVLWGVVIMIRVIQGESFTDILKNRIVWGSVEVVFAASVATLPTIYILMRPGPDGMQCDLGKEVHRVSQGSTAAIALVGEASQQADWPLQQGVSWDNPGDWSTSISTDTRSMQGNARKSIQRTSTQSSMFNPLSIRVGDRNSWQAFRDTIRHPRPGSRLSLGIRATDDNLHDVLAGWIELDEMDTDSLSREASSPEPEDVEGRDGGIFVATEIHRTWEEDCRPRIITIPRRAKLNRNMA</sequence>
<evidence type="ECO:0000256" key="3">
    <source>
        <dbReference type="ARBA" id="ARBA00022989"/>
    </source>
</evidence>
<evidence type="ECO:0000256" key="7">
    <source>
        <dbReference type="SAM" id="Phobius"/>
    </source>
</evidence>
<evidence type="ECO:0000256" key="4">
    <source>
        <dbReference type="ARBA" id="ARBA00023136"/>
    </source>
</evidence>
<evidence type="ECO:0000313" key="10">
    <source>
        <dbReference type="Proteomes" id="UP000319160"/>
    </source>
</evidence>
<organism evidence="9 10">
    <name type="scientific">Xylaria flabelliformis</name>
    <dbReference type="NCBI Taxonomy" id="2512241"/>
    <lineage>
        <taxon>Eukaryota</taxon>
        <taxon>Fungi</taxon>
        <taxon>Dikarya</taxon>
        <taxon>Ascomycota</taxon>
        <taxon>Pezizomycotina</taxon>
        <taxon>Sordariomycetes</taxon>
        <taxon>Xylariomycetidae</taxon>
        <taxon>Xylariales</taxon>
        <taxon>Xylariaceae</taxon>
        <taxon>Xylaria</taxon>
    </lineage>
</organism>
<dbReference type="Pfam" id="PF20684">
    <property type="entry name" value="Fung_rhodopsin"/>
    <property type="match status" value="1"/>
</dbReference>
<feature type="transmembrane region" description="Helical" evidence="7">
    <location>
        <begin position="177"/>
        <end position="205"/>
    </location>
</feature>
<keyword evidence="10" id="KW-1185">Reference proteome</keyword>
<dbReference type="OrthoDB" id="2988756at2759"/>
<keyword evidence="3 7" id="KW-1133">Transmembrane helix</keyword>
<comment type="caution">
    <text evidence="9">The sequence shown here is derived from an EMBL/GenBank/DDBJ whole genome shotgun (WGS) entry which is preliminary data.</text>
</comment>
<feature type="transmembrane region" description="Helical" evidence="7">
    <location>
        <begin position="217"/>
        <end position="236"/>
    </location>
</feature>
<accession>A0A553HP14</accession>
<comment type="similarity">
    <text evidence="5">Belongs to the SAT4 family.</text>
</comment>
<keyword evidence="4 7" id="KW-0472">Membrane</keyword>
<feature type="transmembrane region" description="Helical" evidence="7">
    <location>
        <begin position="248"/>
        <end position="270"/>
    </location>
</feature>
<dbReference type="Proteomes" id="UP000319160">
    <property type="component" value="Unassembled WGS sequence"/>
</dbReference>
<comment type="subcellular location">
    <subcellularLocation>
        <location evidence="1">Membrane</location>
        <topology evidence="1">Multi-pass membrane protein</topology>
    </subcellularLocation>
</comment>
<feature type="transmembrane region" description="Helical" evidence="7">
    <location>
        <begin position="38"/>
        <end position="57"/>
    </location>
</feature>
<proteinExistence type="inferred from homology"/>